<name>A0ACB7Y1Z3_9ERIC</name>
<protein>
    <submittedName>
        <fullName evidence="1">Uncharacterized protein</fullName>
    </submittedName>
</protein>
<gene>
    <name evidence="1" type="ORF">Vadar_024635</name>
</gene>
<evidence type="ECO:0000313" key="1">
    <source>
        <dbReference type="EMBL" id="KAH7847312.1"/>
    </source>
</evidence>
<evidence type="ECO:0000313" key="2">
    <source>
        <dbReference type="Proteomes" id="UP000828048"/>
    </source>
</evidence>
<dbReference type="EMBL" id="CM037155">
    <property type="protein sequence ID" value="KAH7847312.1"/>
    <property type="molecule type" value="Genomic_DNA"/>
</dbReference>
<organism evidence="1 2">
    <name type="scientific">Vaccinium darrowii</name>
    <dbReference type="NCBI Taxonomy" id="229202"/>
    <lineage>
        <taxon>Eukaryota</taxon>
        <taxon>Viridiplantae</taxon>
        <taxon>Streptophyta</taxon>
        <taxon>Embryophyta</taxon>
        <taxon>Tracheophyta</taxon>
        <taxon>Spermatophyta</taxon>
        <taxon>Magnoliopsida</taxon>
        <taxon>eudicotyledons</taxon>
        <taxon>Gunneridae</taxon>
        <taxon>Pentapetalae</taxon>
        <taxon>asterids</taxon>
        <taxon>Ericales</taxon>
        <taxon>Ericaceae</taxon>
        <taxon>Vaccinioideae</taxon>
        <taxon>Vaccinieae</taxon>
        <taxon>Vaccinium</taxon>
    </lineage>
</organism>
<dbReference type="Proteomes" id="UP000828048">
    <property type="component" value="Chromosome 5"/>
</dbReference>
<keyword evidence="2" id="KW-1185">Reference proteome</keyword>
<comment type="caution">
    <text evidence="1">The sequence shown here is derived from an EMBL/GenBank/DDBJ whole genome shotgun (WGS) entry which is preliminary data.</text>
</comment>
<proteinExistence type="predicted"/>
<reference evidence="1 2" key="1">
    <citation type="journal article" date="2021" name="Hortic Res">
        <title>High-quality reference genome and annotation aids understanding of berry development for evergreen blueberry (Vaccinium darrowii).</title>
        <authorList>
            <person name="Yu J."/>
            <person name="Hulse-Kemp A.M."/>
            <person name="Babiker E."/>
            <person name="Staton M."/>
        </authorList>
    </citation>
    <scope>NUCLEOTIDE SEQUENCE [LARGE SCALE GENOMIC DNA]</scope>
    <source>
        <strain evidence="2">cv. NJ 8807/NJ 8810</strain>
        <tissue evidence="1">Young leaf</tissue>
    </source>
</reference>
<sequence length="147" mass="17376">MQSLLLEILADEATKENKPSNTFRPGSFARVAKEITQKYGVECQSKHVENRLKTIKSTWKIMSDLRSRERLSYHYQTKRERDDADNRSDGDEQRRRREGQRPTTRRPEEHTTMTRPESKDLTALLLLIELRRWRGASLRRQVGAEYS</sequence>
<accession>A0ACB7Y1Z3</accession>